<keyword evidence="3" id="KW-0963">Cytoplasm</keyword>
<dbReference type="InParanoid" id="A0A674IH62"/>
<reference evidence="11" key="2">
    <citation type="submission" date="2025-09" db="UniProtKB">
        <authorList>
            <consortium name="Ensembl"/>
        </authorList>
    </citation>
    <scope>IDENTIFICATION</scope>
</reference>
<evidence type="ECO:0000256" key="5">
    <source>
        <dbReference type="ARBA" id="ARBA00022737"/>
    </source>
</evidence>
<dbReference type="FunFam" id="2.30.29.30:FF:000099">
    <property type="entry name" value="Arf-GAP with dual PH domain-containing protein 1"/>
    <property type="match status" value="1"/>
</dbReference>
<dbReference type="InterPro" id="IPR001164">
    <property type="entry name" value="ArfGAP_dom"/>
</dbReference>
<dbReference type="SUPFAM" id="SSF50729">
    <property type="entry name" value="PH domain-like"/>
    <property type="match status" value="2"/>
</dbReference>
<evidence type="ECO:0000313" key="12">
    <source>
        <dbReference type="Proteomes" id="UP000472274"/>
    </source>
</evidence>
<evidence type="ECO:0000256" key="2">
    <source>
        <dbReference type="ARBA" id="ARBA00022468"/>
    </source>
</evidence>
<sequence>VNDSERERKRESVNFLGILQNKRHNLDIRSLSYYPDWASHTLGVFICLSCSGIHRNIPNISKVKSLRMDHWDEAQVQVRVFLPQHGNAVAKATYEAHIPIYYYQPTHADCQVLREQWIRAKYERKEFTELASLFLGLKEGILWKRGRDNGQFLPRKFLLSERDGCLKYFAKPDAKEPKINIKIDTINATFQPVKIRNPNGLQISYLKDNKTRNIFLYHEDGKEIVDWFNAIRAVQVHYLKVAFPMASDNEVRDHLRVITSPPQREAFKKRWFTLDHRRLMYFKDPLDAFAKGEVFVGSREHGYSVKQGLPAGAQGSFSWQYGLTIVTPDREYLFTCETESDQQDWIAAFSRVIEQPMTPQDNVVIELETGRVCHPIRL</sequence>
<name>A0A674IH62_9SAUR</name>
<dbReference type="CDD" id="cd01251">
    <property type="entry name" value="PH2_ADAP"/>
    <property type="match status" value="1"/>
</dbReference>
<dbReference type="Gene3D" id="2.30.29.30">
    <property type="entry name" value="Pleckstrin-homology domain (PH domain)/Phosphotyrosine-binding domain (PTB)"/>
    <property type="match status" value="2"/>
</dbReference>
<dbReference type="InterPro" id="IPR037278">
    <property type="entry name" value="ARFGAP/RecO"/>
</dbReference>
<dbReference type="FunFam" id="2.30.29.30:FF:000080">
    <property type="entry name" value="Arf-GAP with dual PH domain-containing protein 1"/>
    <property type="match status" value="1"/>
</dbReference>
<proteinExistence type="predicted"/>
<dbReference type="SUPFAM" id="SSF57863">
    <property type="entry name" value="ArfGap/RecO-like zinc finger"/>
    <property type="match status" value="1"/>
</dbReference>
<evidence type="ECO:0000256" key="7">
    <source>
        <dbReference type="ARBA" id="ARBA00022833"/>
    </source>
</evidence>
<evidence type="ECO:0000256" key="3">
    <source>
        <dbReference type="ARBA" id="ARBA00022490"/>
    </source>
</evidence>
<evidence type="ECO:0000313" key="11">
    <source>
        <dbReference type="Ensembl" id="ENSTMTP00000008756.1"/>
    </source>
</evidence>
<dbReference type="PRINTS" id="PR00405">
    <property type="entry name" value="REVINTRACTNG"/>
</dbReference>
<comment type="subcellular location">
    <subcellularLocation>
        <location evidence="1">Cytoplasm</location>
    </subcellularLocation>
</comment>
<dbReference type="InterPro" id="IPR038508">
    <property type="entry name" value="ArfGAP_dom_sf"/>
</dbReference>
<dbReference type="AlphaFoldDB" id="A0A674IH62"/>
<dbReference type="GO" id="GO:0005096">
    <property type="term" value="F:GTPase activator activity"/>
    <property type="evidence" value="ECO:0007669"/>
    <property type="project" value="UniProtKB-KW"/>
</dbReference>
<evidence type="ECO:0008006" key="13">
    <source>
        <dbReference type="Google" id="ProtNLM"/>
    </source>
</evidence>
<keyword evidence="4" id="KW-0479">Metal-binding</keyword>
<dbReference type="InterPro" id="IPR037851">
    <property type="entry name" value="PH2_ADAP"/>
</dbReference>
<dbReference type="GO" id="GO:0005547">
    <property type="term" value="F:phosphatidylinositol-3,4,5-trisphosphate binding"/>
    <property type="evidence" value="ECO:0007669"/>
    <property type="project" value="TreeGrafter"/>
</dbReference>
<dbReference type="PROSITE" id="PS50003">
    <property type="entry name" value="PH_DOMAIN"/>
    <property type="match status" value="2"/>
</dbReference>
<evidence type="ECO:0000256" key="8">
    <source>
        <dbReference type="PROSITE-ProRule" id="PRU00288"/>
    </source>
</evidence>
<evidence type="ECO:0000256" key="4">
    <source>
        <dbReference type="ARBA" id="ARBA00022723"/>
    </source>
</evidence>
<keyword evidence="7" id="KW-0862">Zinc</keyword>
<gene>
    <name evidence="11" type="primary">LOC112106736</name>
</gene>
<evidence type="ECO:0000256" key="1">
    <source>
        <dbReference type="ARBA" id="ARBA00004496"/>
    </source>
</evidence>
<dbReference type="InterPro" id="IPR052589">
    <property type="entry name" value="Arf-GAP_dual-PH_domain"/>
</dbReference>
<dbReference type="GO" id="GO:0008270">
    <property type="term" value="F:zinc ion binding"/>
    <property type="evidence" value="ECO:0007669"/>
    <property type="project" value="UniProtKB-KW"/>
</dbReference>
<keyword evidence="5" id="KW-0677">Repeat</keyword>
<dbReference type="CDD" id="cd13252">
    <property type="entry name" value="PH1_ADAP"/>
    <property type="match status" value="1"/>
</dbReference>
<evidence type="ECO:0000259" key="9">
    <source>
        <dbReference type="PROSITE" id="PS50003"/>
    </source>
</evidence>
<dbReference type="Pfam" id="PF01412">
    <property type="entry name" value="ArfGap"/>
    <property type="match status" value="1"/>
</dbReference>
<dbReference type="SMART" id="SM00105">
    <property type="entry name" value="ArfGap"/>
    <property type="match status" value="1"/>
</dbReference>
<dbReference type="GO" id="GO:0005737">
    <property type="term" value="C:cytoplasm"/>
    <property type="evidence" value="ECO:0007669"/>
    <property type="project" value="UniProtKB-SubCell"/>
</dbReference>
<keyword evidence="2" id="KW-0343">GTPase activation</keyword>
<dbReference type="Gene3D" id="1.10.220.150">
    <property type="entry name" value="Arf GTPase activating protein"/>
    <property type="match status" value="1"/>
</dbReference>
<dbReference type="PANTHER" id="PTHR46021">
    <property type="entry name" value="ARF-GAP WITH DUAL PH DOMAIN-CONTAINING PROTEIN 1-LIKE PROTEIN"/>
    <property type="match status" value="1"/>
</dbReference>
<organism evidence="11 12">
    <name type="scientific">Terrapene triunguis</name>
    <name type="common">Three-toed box turtle</name>
    <dbReference type="NCBI Taxonomy" id="2587831"/>
    <lineage>
        <taxon>Eukaryota</taxon>
        <taxon>Metazoa</taxon>
        <taxon>Chordata</taxon>
        <taxon>Craniata</taxon>
        <taxon>Vertebrata</taxon>
        <taxon>Euteleostomi</taxon>
        <taxon>Archelosauria</taxon>
        <taxon>Testudinata</taxon>
        <taxon>Testudines</taxon>
        <taxon>Cryptodira</taxon>
        <taxon>Durocryptodira</taxon>
        <taxon>Testudinoidea</taxon>
        <taxon>Emydidae</taxon>
        <taxon>Terrapene</taxon>
    </lineage>
</organism>
<dbReference type="InterPro" id="IPR011993">
    <property type="entry name" value="PH-like_dom_sf"/>
</dbReference>
<accession>A0A674IH62</accession>
<feature type="domain" description="PH" evidence="9">
    <location>
        <begin position="135"/>
        <end position="236"/>
    </location>
</feature>
<evidence type="ECO:0000256" key="6">
    <source>
        <dbReference type="ARBA" id="ARBA00022771"/>
    </source>
</evidence>
<dbReference type="SMART" id="SM00233">
    <property type="entry name" value="PH"/>
    <property type="match status" value="2"/>
</dbReference>
<keyword evidence="12" id="KW-1185">Reference proteome</keyword>
<dbReference type="Ensembl" id="ENSTMTT00000009053.1">
    <property type="protein sequence ID" value="ENSTMTP00000008756.1"/>
    <property type="gene ID" value="ENSTMTG00000006331.1"/>
</dbReference>
<dbReference type="Pfam" id="PF00169">
    <property type="entry name" value="PH"/>
    <property type="match status" value="2"/>
</dbReference>
<dbReference type="PANTHER" id="PTHR46021:SF1">
    <property type="entry name" value="ARFGAP WITH DUAL PH DOMAINS 1"/>
    <property type="match status" value="1"/>
</dbReference>
<dbReference type="FunCoup" id="A0A674IH62">
    <property type="interactions" value="27"/>
</dbReference>
<dbReference type="InterPro" id="IPR037849">
    <property type="entry name" value="PH1_ADAP"/>
</dbReference>
<dbReference type="GeneTree" id="ENSGT00940000167130"/>
<dbReference type="InterPro" id="IPR001849">
    <property type="entry name" value="PH_domain"/>
</dbReference>
<feature type="domain" description="PH" evidence="9">
    <location>
        <begin position="248"/>
        <end position="354"/>
    </location>
</feature>
<protein>
    <recommendedName>
        <fullName evidence="13">ArfGAP with dual PH domains 1</fullName>
    </recommendedName>
</protein>
<dbReference type="GO" id="GO:1902936">
    <property type="term" value="F:phosphatidylinositol bisphosphate binding"/>
    <property type="evidence" value="ECO:0007669"/>
    <property type="project" value="InterPro"/>
</dbReference>
<feature type="domain" description="Arf-GAP" evidence="10">
    <location>
        <begin position="10"/>
        <end position="129"/>
    </location>
</feature>
<dbReference type="Proteomes" id="UP000472274">
    <property type="component" value="Unplaced"/>
</dbReference>
<evidence type="ECO:0000259" key="10">
    <source>
        <dbReference type="PROSITE" id="PS50115"/>
    </source>
</evidence>
<keyword evidence="6 8" id="KW-0863">Zinc-finger</keyword>
<dbReference type="GO" id="GO:0005886">
    <property type="term" value="C:plasma membrane"/>
    <property type="evidence" value="ECO:0007669"/>
    <property type="project" value="TreeGrafter"/>
</dbReference>
<reference evidence="11" key="1">
    <citation type="submission" date="2025-08" db="UniProtKB">
        <authorList>
            <consortium name="Ensembl"/>
        </authorList>
    </citation>
    <scope>IDENTIFICATION</scope>
</reference>
<dbReference type="PROSITE" id="PS50115">
    <property type="entry name" value="ARFGAP"/>
    <property type="match status" value="1"/>
</dbReference>